<protein>
    <submittedName>
        <fullName evidence="2">Uncharacterized protein</fullName>
    </submittedName>
</protein>
<proteinExistence type="predicted"/>
<dbReference type="EMBL" id="BAABDH010000041">
    <property type="protein sequence ID" value="GAA3940277.1"/>
    <property type="molecule type" value="Genomic_DNA"/>
</dbReference>
<evidence type="ECO:0000256" key="1">
    <source>
        <dbReference type="SAM" id="Phobius"/>
    </source>
</evidence>
<comment type="caution">
    <text evidence="2">The sequence shown here is derived from an EMBL/GenBank/DDBJ whole genome shotgun (WGS) entry which is preliminary data.</text>
</comment>
<feature type="transmembrane region" description="Helical" evidence="1">
    <location>
        <begin position="25"/>
        <end position="51"/>
    </location>
</feature>
<organism evidence="2 3">
    <name type="scientific">Hymenobacter algoricola</name>
    <dbReference type="NCBI Taxonomy" id="486267"/>
    <lineage>
        <taxon>Bacteria</taxon>
        <taxon>Pseudomonadati</taxon>
        <taxon>Bacteroidota</taxon>
        <taxon>Cytophagia</taxon>
        <taxon>Cytophagales</taxon>
        <taxon>Hymenobacteraceae</taxon>
        <taxon>Hymenobacter</taxon>
    </lineage>
</organism>
<gene>
    <name evidence="2" type="ORF">GCM10022406_25390</name>
</gene>
<keyword evidence="1" id="KW-0812">Transmembrane</keyword>
<dbReference type="Proteomes" id="UP001499909">
    <property type="component" value="Unassembled WGS sequence"/>
</dbReference>
<feature type="transmembrane region" description="Helical" evidence="1">
    <location>
        <begin position="83"/>
        <end position="109"/>
    </location>
</feature>
<name>A0ABP7NAU5_9BACT</name>
<dbReference type="RefSeq" id="WP_345114390.1">
    <property type="nucleotide sequence ID" value="NZ_BAABDH010000041.1"/>
</dbReference>
<keyword evidence="1" id="KW-0472">Membrane</keyword>
<reference evidence="3" key="1">
    <citation type="journal article" date="2019" name="Int. J. Syst. Evol. Microbiol.">
        <title>The Global Catalogue of Microorganisms (GCM) 10K type strain sequencing project: providing services to taxonomists for standard genome sequencing and annotation.</title>
        <authorList>
            <consortium name="The Broad Institute Genomics Platform"/>
            <consortium name="The Broad Institute Genome Sequencing Center for Infectious Disease"/>
            <person name="Wu L."/>
            <person name="Ma J."/>
        </authorList>
    </citation>
    <scope>NUCLEOTIDE SEQUENCE [LARGE SCALE GENOMIC DNA]</scope>
    <source>
        <strain evidence="3">JCM 17214</strain>
    </source>
</reference>
<evidence type="ECO:0000313" key="2">
    <source>
        <dbReference type="EMBL" id="GAA3940277.1"/>
    </source>
</evidence>
<feature type="transmembrane region" description="Helical" evidence="1">
    <location>
        <begin position="142"/>
        <end position="163"/>
    </location>
</feature>
<accession>A0ABP7NAU5</accession>
<keyword evidence="3" id="KW-1185">Reference proteome</keyword>
<evidence type="ECO:0000313" key="3">
    <source>
        <dbReference type="Proteomes" id="UP001499909"/>
    </source>
</evidence>
<keyword evidence="1" id="KW-1133">Transmembrane helix</keyword>
<sequence>MSEQLASAPDCTPLQRFLSYWRRRIPLVLGLAILILYVFVPGLLQTLLFWVHDAPPLVAGGPDLDGTQVAAAQQAGGAKQLGAVLSIFLAGSGYFCGIIMVVWSLMHCITPGLPPWAKRHFTSGFVAEDSTVQLSEECQYSIYLKVWLGLLSLYAACLLVAALSQ</sequence>